<dbReference type="InterPro" id="IPR001207">
    <property type="entry name" value="Transposase_mutator"/>
</dbReference>
<dbReference type="GO" id="GO:0003677">
    <property type="term" value="F:DNA binding"/>
    <property type="evidence" value="ECO:0007669"/>
    <property type="project" value="UniProtKB-UniRule"/>
</dbReference>
<keyword evidence="3 6" id="KW-0815">Transposition</keyword>
<proteinExistence type="inferred from homology"/>
<evidence type="ECO:0000256" key="4">
    <source>
        <dbReference type="ARBA" id="ARBA00023125"/>
    </source>
</evidence>
<dbReference type="GO" id="GO:0006313">
    <property type="term" value="P:DNA transposition"/>
    <property type="evidence" value="ECO:0007669"/>
    <property type="project" value="UniProtKB-UniRule"/>
</dbReference>
<evidence type="ECO:0000313" key="8">
    <source>
        <dbReference type="Proteomes" id="UP000198565"/>
    </source>
</evidence>
<comment type="similarity">
    <text evidence="2 6">Belongs to the transposase mutator family.</text>
</comment>
<dbReference type="PANTHER" id="PTHR33217">
    <property type="entry name" value="TRANSPOSASE FOR INSERTION SEQUENCE ELEMENT IS1081"/>
    <property type="match status" value="1"/>
</dbReference>
<dbReference type="Proteomes" id="UP000198565">
    <property type="component" value="Unassembled WGS sequence"/>
</dbReference>
<reference evidence="8" key="1">
    <citation type="submission" date="2016-10" db="EMBL/GenBank/DDBJ databases">
        <authorList>
            <person name="Varghese N."/>
            <person name="Submissions S."/>
        </authorList>
    </citation>
    <scope>NUCLEOTIDE SEQUENCE [LARGE SCALE GENOMIC DNA]</scope>
    <source>
        <strain evidence="8">CGMCC 1.4250</strain>
    </source>
</reference>
<dbReference type="EMBL" id="FOTR01000009">
    <property type="protein sequence ID" value="SFM16095.1"/>
    <property type="molecule type" value="Genomic_DNA"/>
</dbReference>
<keyword evidence="8" id="KW-1185">Reference proteome</keyword>
<dbReference type="OrthoDB" id="9779930at2"/>
<accession>A0A1I4NL51</accession>
<evidence type="ECO:0000256" key="5">
    <source>
        <dbReference type="ARBA" id="ARBA00023172"/>
    </source>
</evidence>
<organism evidence="7 8">
    <name type="scientific">Gracilibacillus orientalis</name>
    <dbReference type="NCBI Taxonomy" id="334253"/>
    <lineage>
        <taxon>Bacteria</taxon>
        <taxon>Bacillati</taxon>
        <taxon>Bacillota</taxon>
        <taxon>Bacilli</taxon>
        <taxon>Bacillales</taxon>
        <taxon>Bacillaceae</taxon>
        <taxon>Gracilibacillus</taxon>
    </lineage>
</organism>
<evidence type="ECO:0000256" key="1">
    <source>
        <dbReference type="ARBA" id="ARBA00002190"/>
    </source>
</evidence>
<keyword evidence="6" id="KW-0814">Transposable element</keyword>
<protein>
    <recommendedName>
        <fullName evidence="6">Mutator family transposase</fullName>
    </recommendedName>
</protein>
<dbReference type="Pfam" id="PF00872">
    <property type="entry name" value="Transposase_mut"/>
    <property type="match status" value="1"/>
</dbReference>
<sequence length="389" mass="45727">MTQLHFNLNMEELKDSVMNSNMEAVVKSSMVLILNEYMKKERDAYLKVDHYERSEERQDQRNGYYDRHYMMSVGKVKLRVPRTRSGEFSPSIFEKYKRVDQAFTLAMLEMVVNGVSTRKVTNIVKELCGEEISKSFVSSLTAKLDPIVKQWAERPLNTMVYCPYVFVDAMYIKVREHHKVVSKAVYIATAINEQNKREVLGLKVDHQESFEAWQSFLQSFVARGLSSPKMIISDAHPGLKKAIAQTFVGTTWQRCTVHFKRNIIHHLPKKGRKEVILDLKRIFQAVKPEDARRFKEEFLKKYEDNTKLEKARKVLDEGFDDAIQYMNEPDKYHPFIHSTNHLERLNEEVRRRESVIRIFPNTQSAFRLLAAYLMEYAETKQQQRALLKN</sequence>
<name>A0A1I4NL51_9BACI</name>
<dbReference type="AlphaFoldDB" id="A0A1I4NL51"/>
<comment type="function">
    <text evidence="1 6">Required for the transposition of the insertion element.</text>
</comment>
<evidence type="ECO:0000256" key="3">
    <source>
        <dbReference type="ARBA" id="ARBA00022578"/>
    </source>
</evidence>
<evidence type="ECO:0000256" key="2">
    <source>
        <dbReference type="ARBA" id="ARBA00010961"/>
    </source>
</evidence>
<dbReference type="GO" id="GO:0004803">
    <property type="term" value="F:transposase activity"/>
    <property type="evidence" value="ECO:0007669"/>
    <property type="project" value="UniProtKB-UniRule"/>
</dbReference>
<evidence type="ECO:0000256" key="6">
    <source>
        <dbReference type="RuleBase" id="RU365089"/>
    </source>
</evidence>
<dbReference type="PANTHER" id="PTHR33217:SF7">
    <property type="entry name" value="TRANSPOSASE FOR INSERTION SEQUENCE ELEMENT IS1081"/>
    <property type="match status" value="1"/>
</dbReference>
<evidence type="ECO:0000313" key="7">
    <source>
        <dbReference type="EMBL" id="SFM16095.1"/>
    </source>
</evidence>
<gene>
    <name evidence="7" type="ORF">SAMN04487943_1091</name>
</gene>
<dbReference type="NCBIfam" id="NF033543">
    <property type="entry name" value="transpos_IS256"/>
    <property type="match status" value="1"/>
</dbReference>
<keyword evidence="4 6" id="KW-0238">DNA-binding</keyword>
<keyword evidence="5 6" id="KW-0233">DNA recombination</keyword>
<dbReference type="RefSeq" id="WP_091484538.1">
    <property type="nucleotide sequence ID" value="NZ_FOTR01000009.1"/>
</dbReference>